<comment type="caution">
    <text evidence="7">The sequence shown here is derived from an EMBL/GenBank/DDBJ whole genome shotgun (WGS) entry which is preliminary data.</text>
</comment>
<name>A0ABD2QGB3_9PLAT</name>
<evidence type="ECO:0000313" key="7">
    <source>
        <dbReference type="EMBL" id="KAL3318578.1"/>
    </source>
</evidence>
<evidence type="ECO:0000313" key="8">
    <source>
        <dbReference type="Proteomes" id="UP001626550"/>
    </source>
</evidence>
<feature type="region of interest" description="Disordered" evidence="5">
    <location>
        <begin position="256"/>
        <end position="280"/>
    </location>
</feature>
<feature type="compositionally biased region" description="Low complexity" evidence="5">
    <location>
        <begin position="575"/>
        <end position="592"/>
    </location>
</feature>
<protein>
    <submittedName>
        <fullName evidence="7">E3 ubiquitin-protein ligase ubr5</fullName>
    </submittedName>
</protein>
<dbReference type="CDD" id="cd14423">
    <property type="entry name" value="CUE_UBR5"/>
    <property type="match status" value="1"/>
</dbReference>
<feature type="compositionally biased region" description="Basic and acidic residues" evidence="5">
    <location>
        <begin position="648"/>
        <end position="657"/>
    </location>
</feature>
<gene>
    <name evidence="7" type="primary">UBR5_1</name>
    <name evidence="7" type="ORF">Ciccas_002764</name>
</gene>
<feature type="compositionally biased region" description="Low complexity" evidence="5">
    <location>
        <begin position="604"/>
        <end position="614"/>
    </location>
</feature>
<dbReference type="PROSITE" id="PS51157">
    <property type="entry name" value="ZF_UBR"/>
    <property type="match status" value="1"/>
</dbReference>
<sequence>MKEALKPLTKYAIKECVFGPNHIAFLLQDGRICRIKFRLKVDSNSKCDKKKPKNSDSRNDGGSGGGGKESLRSSSSSRILRSSLGIFSRGRSLNFLREIHRQGLYLGRQTPQIPASEVPELLIEQCINVLQGKSRQMIIRELQRTNLDVNMAVNNLLSRDDEAEQPSSLLVNSSRGLVGVDIDEDADDLLTLFENVDGSQFLFEPELITDDYVDSLSPSAEMGAALESSDNSTSEQRKRRRFETLLRGVSAKNYQRQNDDSFRNDEDSNQSSKSDKASSSSNFQFIGGLEWWYDPLSSKTEECRFSAIASLHSELIAIGLDNGQLYQWKWSACTPFFQKIRDANPPTVVYHPRSMGLNLVGERVTHLSACITRATLHTSSDKFATWFDESLSNTLNLSRFEHAATNWSLLTRKNERLVSLHTSPFVTVIRCASGCVYWWGVFPSYMRQKALDKSREVTTSRSATGTPKKNSQLIAPGTFVCMKNAPIFHAGAVGFAIINGVPKIGTLLEDAWKLTDMCRFMVRPLASQNSKDSAANKEPEPITSPLQQHSLTCVHAQTALASTQQQQGPETMHRSNPSSQPTSAAPSPQTSNQAAPTTSLVLASTTEPTPSSFEMPPPPSPASSTCSEHSYQGNNQRKKTGTTQPVTTERERPHSAEWGEAVPLWAGAASNQGAMGTNQNFASMPPRGIRGRSIDREMSMASLSISGGTSPYRRPASVTSLPPGRTPSPAAASQTSKPETQTESRGTEEDWCLNDVVFVEDGRTQPVGIVIKVDGTIAAVKFLKEQERSCIAANCPYSPAVAMLQNIVPNQGAQSSSTTPQEPDVDGALKGAQSGSNADPMSWLTECRLLSQEDLAVVRQAASPSSVPEFFQSKPVRLCGFSSSISILGMAVECDLLHVLMYRPSPSIAPTLGERYSEAAEECHNKSPKIRGLNWFCLCLNGEPKPMQRLPVNDRIFAPLPSSVSMVTDRDDLLVAKAEITCPYGAPFMVRGANGLVFPFQPPNLITSTLLNQFGVSNGLQASVNNASSGGSSSSLWVTPEWLNLPPVQCAAITWHTSALSSSQLLASHPLWKAVASEAAPGEVIVKPANSSNNGPSSHMLGLIVLKELQLMPHILRADDVRVAQILAEHASNEQELNSLCEEKLDGLRNILHVAICMCQPVSNRENDWTSKLQAALQGHEEEPAGEKSGPRGARDSLPQSLYQLRQSARAGGATGRSYSSYHSSLSMSEFFVLRSGNLGSAASEGGARTEEDSPQPPVRSSSLHSSVPGHLWQWPPVQKDSELARRIASCRIVHLLIGPQSPLRRNPLSRLLKECCAEGLTPFRMAIKYRAYLVAEYMLDNDSCSFTWTGPDHIKQDIFECRTCGLTETLCCCTECARACHKGHDCRLKRTSPTAYCDCWERCRCSSLVTGHLPSRHSLFHKLLTSTNLIDVPSCNAVSTGHHSKSSNFLSSHAGGASSNRGEHLMLYLAKCVDRQHKEQKQYRPSRRRIAGSRKNYYSRRGDQVESKSTRLAIGEEPEHDLDPPRFCRDALELALDCPRAIISLFFTGLTTSPSKLFLSNVMRSKKRAPLLDCDTAPNPSIDENDVSLHAHLAK</sequence>
<reference evidence="7 8" key="1">
    <citation type="submission" date="2024-11" db="EMBL/GenBank/DDBJ databases">
        <title>Adaptive evolution of stress response genes in parasites aligns with host niche diversity.</title>
        <authorList>
            <person name="Hahn C."/>
            <person name="Resl P."/>
        </authorList>
    </citation>
    <scope>NUCLEOTIDE SEQUENCE [LARGE SCALE GENOMIC DNA]</scope>
    <source>
        <strain evidence="7">EGGRZ-B1_66</strain>
        <tissue evidence="7">Body</tissue>
    </source>
</reference>
<dbReference type="Gene3D" id="1.10.8.10">
    <property type="entry name" value="DNA helicase RuvA subunit, C-terminal domain"/>
    <property type="match status" value="1"/>
</dbReference>
<keyword evidence="8" id="KW-1185">Reference proteome</keyword>
<feature type="region of interest" description="Disordered" evidence="5">
    <location>
        <begin position="1176"/>
        <end position="1197"/>
    </location>
</feature>
<feature type="compositionally biased region" description="Basic and acidic residues" evidence="5">
    <location>
        <begin position="257"/>
        <end position="266"/>
    </location>
</feature>
<feature type="region of interest" description="Disordered" evidence="5">
    <location>
        <begin position="704"/>
        <end position="748"/>
    </location>
</feature>
<feature type="zinc finger region" description="UBR-type" evidence="4">
    <location>
        <begin position="1343"/>
        <end position="1411"/>
    </location>
</feature>
<dbReference type="InterPro" id="IPR003126">
    <property type="entry name" value="Znf_UBR"/>
</dbReference>
<dbReference type="Proteomes" id="UP001626550">
    <property type="component" value="Unassembled WGS sequence"/>
</dbReference>
<accession>A0ABD2QGB3</accession>
<feature type="region of interest" description="Disordered" evidence="5">
    <location>
        <begin position="1479"/>
        <end position="1521"/>
    </location>
</feature>
<evidence type="ECO:0000256" key="1">
    <source>
        <dbReference type="ARBA" id="ARBA00022723"/>
    </source>
</evidence>
<feature type="region of interest" description="Disordered" evidence="5">
    <location>
        <begin position="811"/>
        <end position="838"/>
    </location>
</feature>
<feature type="region of interest" description="Disordered" evidence="5">
    <location>
        <begin position="45"/>
        <end position="76"/>
    </location>
</feature>
<feature type="domain" description="UBR-type" evidence="6">
    <location>
        <begin position="1343"/>
        <end position="1411"/>
    </location>
</feature>
<dbReference type="PANTHER" id="PTHR46276:SF1">
    <property type="entry name" value="E3 UBIQUITIN-PROTEIN LIGASE UBR5"/>
    <property type="match status" value="1"/>
</dbReference>
<feature type="compositionally biased region" description="Polar residues" evidence="5">
    <location>
        <begin position="593"/>
        <end position="603"/>
    </location>
</feature>
<dbReference type="InterPro" id="IPR024725">
    <property type="entry name" value="UBR5_UBA"/>
</dbReference>
<feature type="compositionally biased region" description="Polar residues" evidence="5">
    <location>
        <begin position="811"/>
        <end position="821"/>
    </location>
</feature>
<evidence type="ECO:0000256" key="4">
    <source>
        <dbReference type="PROSITE-ProRule" id="PRU00508"/>
    </source>
</evidence>
<dbReference type="FunFam" id="1.10.8.10:FF:000009">
    <property type="entry name" value="Putative E3 ubiquitin-protein ligase UBR5"/>
    <property type="match status" value="1"/>
</dbReference>
<keyword evidence="2" id="KW-0863">Zinc-finger</keyword>
<feature type="compositionally biased region" description="Polar residues" evidence="5">
    <location>
        <begin position="629"/>
        <end position="647"/>
    </location>
</feature>
<evidence type="ECO:0000256" key="2">
    <source>
        <dbReference type="ARBA" id="ARBA00022771"/>
    </source>
</evidence>
<feature type="region of interest" description="Disordered" evidence="5">
    <location>
        <begin position="1242"/>
        <end position="1268"/>
    </location>
</feature>
<keyword evidence="3" id="KW-0862">Zinc</keyword>
<keyword evidence="1" id="KW-0479">Metal-binding</keyword>
<feature type="compositionally biased region" description="Basic and acidic residues" evidence="5">
    <location>
        <begin position="45"/>
        <end position="59"/>
    </location>
</feature>
<organism evidence="7 8">
    <name type="scientific">Cichlidogyrus casuarinus</name>
    <dbReference type="NCBI Taxonomy" id="1844966"/>
    <lineage>
        <taxon>Eukaryota</taxon>
        <taxon>Metazoa</taxon>
        <taxon>Spiralia</taxon>
        <taxon>Lophotrochozoa</taxon>
        <taxon>Platyhelminthes</taxon>
        <taxon>Monogenea</taxon>
        <taxon>Monopisthocotylea</taxon>
        <taxon>Dactylogyridea</taxon>
        <taxon>Ancyrocephalidae</taxon>
        <taxon>Cichlidogyrus</taxon>
    </lineage>
</organism>
<dbReference type="EMBL" id="JBJKFK010000228">
    <property type="protein sequence ID" value="KAL3318578.1"/>
    <property type="molecule type" value="Genomic_DNA"/>
</dbReference>
<evidence type="ECO:0000259" key="6">
    <source>
        <dbReference type="PROSITE" id="PS51157"/>
    </source>
</evidence>
<dbReference type="GO" id="GO:0008270">
    <property type="term" value="F:zinc ion binding"/>
    <property type="evidence" value="ECO:0007669"/>
    <property type="project" value="UniProtKB-KW"/>
</dbReference>
<feature type="compositionally biased region" description="Basic and acidic residues" evidence="5">
    <location>
        <begin position="1179"/>
        <end position="1195"/>
    </location>
</feature>
<feature type="region of interest" description="Disordered" evidence="5">
    <location>
        <begin position="561"/>
        <end position="658"/>
    </location>
</feature>
<evidence type="ECO:0000256" key="3">
    <source>
        <dbReference type="ARBA" id="ARBA00022833"/>
    </source>
</evidence>
<feature type="compositionally biased region" description="Basic and acidic residues" evidence="5">
    <location>
        <begin position="1501"/>
        <end position="1510"/>
    </location>
</feature>
<dbReference type="SMART" id="SM00396">
    <property type="entry name" value="ZnF_UBR1"/>
    <property type="match status" value="1"/>
</dbReference>
<dbReference type="Pfam" id="PF11547">
    <property type="entry name" value="E3_UbLigase_EDD"/>
    <property type="match status" value="1"/>
</dbReference>
<evidence type="ECO:0000256" key="5">
    <source>
        <dbReference type="SAM" id="MobiDB-lite"/>
    </source>
</evidence>
<dbReference type="PANTHER" id="PTHR46276">
    <property type="entry name" value="E3 UBIQUITIN-PROTEIN LIGASE UBR5"/>
    <property type="match status" value="1"/>
</dbReference>
<feature type="compositionally biased region" description="Low complexity" evidence="5">
    <location>
        <begin position="269"/>
        <end position="280"/>
    </location>
</feature>
<proteinExistence type="predicted"/>